<comment type="caution">
    <text evidence="1">The sequence shown here is derived from an EMBL/GenBank/DDBJ whole genome shotgun (WGS) entry which is preliminary data.</text>
</comment>
<accession>A0ABR0AEM3</accession>
<protein>
    <submittedName>
        <fullName evidence="1">Uncharacterized protein</fullName>
    </submittedName>
</protein>
<evidence type="ECO:0000313" key="2">
    <source>
        <dbReference type="Proteomes" id="UP001234178"/>
    </source>
</evidence>
<organism evidence="1 2">
    <name type="scientific">Daphnia magna</name>
    <dbReference type="NCBI Taxonomy" id="35525"/>
    <lineage>
        <taxon>Eukaryota</taxon>
        <taxon>Metazoa</taxon>
        <taxon>Ecdysozoa</taxon>
        <taxon>Arthropoda</taxon>
        <taxon>Crustacea</taxon>
        <taxon>Branchiopoda</taxon>
        <taxon>Diplostraca</taxon>
        <taxon>Cladocera</taxon>
        <taxon>Anomopoda</taxon>
        <taxon>Daphniidae</taxon>
        <taxon>Daphnia</taxon>
    </lineage>
</organism>
<sequence length="145" mass="16459">MDKVIIAVWETPKEVDDPDGESNQTDATVDMALSMLTRSEIEYASQSQYIRDFAMDISNHLAREIRNLQSENLRAANHAPQRRPRASKIMADILAYIQMGSLVAFVRHRDPSTSQLRPSRPDRISLPKSYGRSEDVLMSALQEVQ</sequence>
<gene>
    <name evidence="1" type="ORF">OUZ56_008986</name>
</gene>
<dbReference type="Proteomes" id="UP001234178">
    <property type="component" value="Unassembled WGS sequence"/>
</dbReference>
<dbReference type="EMBL" id="JAOYFB010000037">
    <property type="protein sequence ID" value="KAK4023585.1"/>
    <property type="molecule type" value="Genomic_DNA"/>
</dbReference>
<keyword evidence="2" id="KW-1185">Reference proteome</keyword>
<evidence type="ECO:0000313" key="1">
    <source>
        <dbReference type="EMBL" id="KAK4023585.1"/>
    </source>
</evidence>
<reference evidence="1 2" key="1">
    <citation type="journal article" date="2023" name="Nucleic Acids Res.">
        <title>The hologenome of Daphnia magna reveals possible DNA methylation and microbiome-mediated evolution of the host genome.</title>
        <authorList>
            <person name="Chaturvedi A."/>
            <person name="Li X."/>
            <person name="Dhandapani V."/>
            <person name="Marshall H."/>
            <person name="Kissane S."/>
            <person name="Cuenca-Cambronero M."/>
            <person name="Asole G."/>
            <person name="Calvet F."/>
            <person name="Ruiz-Romero M."/>
            <person name="Marangio P."/>
            <person name="Guigo R."/>
            <person name="Rago D."/>
            <person name="Mirbahai L."/>
            <person name="Eastwood N."/>
            <person name="Colbourne J.K."/>
            <person name="Zhou J."/>
            <person name="Mallon E."/>
            <person name="Orsini L."/>
        </authorList>
    </citation>
    <scope>NUCLEOTIDE SEQUENCE [LARGE SCALE GENOMIC DNA]</scope>
    <source>
        <strain evidence="1">LRV0_1</strain>
    </source>
</reference>
<proteinExistence type="predicted"/>
<name>A0ABR0AEM3_9CRUS</name>